<sequence length="167" mass="18502">MPGVFHAFSGFSSIAWLITHGVFSAGRLAFPLCLKIGECESAAGGRNACVGEVTQMPRSYYCSVRAARSVWSWHSAELINRTGFLAYFFSVEDILSASLAANISWQALLHVYVESKLECAPAAITWFRWSIVAHIIKIVVITKAFRKNCHSHCETQAPKYCLHSGCR</sequence>
<organism evidence="2">
    <name type="scientific">Ixodes ricinus</name>
    <name type="common">Common tick</name>
    <name type="synonym">Acarus ricinus</name>
    <dbReference type="NCBI Taxonomy" id="34613"/>
    <lineage>
        <taxon>Eukaryota</taxon>
        <taxon>Metazoa</taxon>
        <taxon>Ecdysozoa</taxon>
        <taxon>Arthropoda</taxon>
        <taxon>Chelicerata</taxon>
        <taxon>Arachnida</taxon>
        <taxon>Acari</taxon>
        <taxon>Parasitiformes</taxon>
        <taxon>Ixodida</taxon>
        <taxon>Ixodoidea</taxon>
        <taxon>Ixodidae</taxon>
        <taxon>Ixodinae</taxon>
        <taxon>Ixodes</taxon>
    </lineage>
</organism>
<name>A0A6B0UZM3_IXORI</name>
<feature type="signal peptide" evidence="1">
    <location>
        <begin position="1"/>
        <end position="24"/>
    </location>
</feature>
<proteinExistence type="predicted"/>
<accession>A0A6B0UZM3</accession>
<dbReference type="EMBL" id="GIFC01012555">
    <property type="protein sequence ID" value="MXU94638.1"/>
    <property type="molecule type" value="Transcribed_RNA"/>
</dbReference>
<keyword evidence="1" id="KW-0732">Signal</keyword>
<evidence type="ECO:0000313" key="2">
    <source>
        <dbReference type="EMBL" id="MXU94638.1"/>
    </source>
</evidence>
<protein>
    <submittedName>
        <fullName evidence="2">Putative secreted protein</fullName>
    </submittedName>
</protein>
<dbReference type="AlphaFoldDB" id="A0A6B0UZM3"/>
<reference evidence="2" key="1">
    <citation type="submission" date="2019-12" db="EMBL/GenBank/DDBJ databases">
        <title>An insight into the sialome of adult female Ixodes ricinus ticks feeding for 6 days.</title>
        <authorList>
            <person name="Perner J."/>
            <person name="Ribeiro J.M.C."/>
        </authorList>
    </citation>
    <scope>NUCLEOTIDE SEQUENCE</scope>
    <source>
        <strain evidence="2">Semi-engorged</strain>
        <tissue evidence="2">Salivary glands</tissue>
    </source>
</reference>
<evidence type="ECO:0000256" key="1">
    <source>
        <dbReference type="SAM" id="SignalP"/>
    </source>
</evidence>
<feature type="chain" id="PRO_5025407211" evidence="1">
    <location>
        <begin position="25"/>
        <end position="167"/>
    </location>
</feature>